<gene>
    <name evidence="2" type="ORF">MGU_11721</name>
</gene>
<proteinExistence type="predicted"/>
<protein>
    <submittedName>
        <fullName evidence="2">Uncharacterized protein</fullName>
    </submittedName>
</protein>
<dbReference type="HOGENOM" id="CLU_048615_0_0_1"/>
<comment type="caution">
    <text evidence="2">The sequence shown here is derived from an EMBL/GenBank/DDBJ whole genome shotgun (WGS) entry which is preliminary data.</text>
</comment>
<organism evidence="2 3">
    <name type="scientific">Metarhizium guizhouense (strain ARSEF 977)</name>
    <dbReference type="NCBI Taxonomy" id="1276136"/>
    <lineage>
        <taxon>Eukaryota</taxon>
        <taxon>Fungi</taxon>
        <taxon>Dikarya</taxon>
        <taxon>Ascomycota</taxon>
        <taxon>Pezizomycotina</taxon>
        <taxon>Sordariomycetes</taxon>
        <taxon>Hypocreomycetidae</taxon>
        <taxon>Hypocreales</taxon>
        <taxon>Clavicipitaceae</taxon>
        <taxon>Metarhizium</taxon>
    </lineage>
</organism>
<dbReference type="EMBL" id="AZNH01000330">
    <property type="protein sequence ID" value="KID80854.1"/>
    <property type="molecule type" value="Genomic_DNA"/>
</dbReference>
<sequence>MSRTLSVLDSLMWKNPEIQYEKPTSFSLTNAQRCMSPRQLLVWDEFSFETLRKISNGRLIELAQQTTSLLSACPYFEPCVVTQEPETQHVITAWNYPIVQAGLTAIGEKIPTCKWNPSTKDKGKIGGSTRSTPTCDDLSPTHSLTTSFVRSGATGMRKGRRYYPDSGATVPCHTHGSSCPTSRIERLPKDYKSSTKWRSSDVLDALLEQDGTWKSGMAEKQAAWPIRQAYTYCVWFECRYGCILTTEEAFIFRIKPRDPDAGSKASLNSALRNNGLMQYVVVPWTEEEKGGATRSSKENCSLSFNLALWFVHILAAGQYKIDWDYDPLCSEKFFKVACTAVQVPDTPESHPGPSQSTRREIGSRHASHKRTRDAPDDRLVLSFHENDSPEFFSSFQSISTSSPVEECDEIDDQQQHTNDLVKSALGDNSQPGVDMKAVLSKVVRRRRSKRLRHS</sequence>
<dbReference type="AlphaFoldDB" id="A0A0B4HN56"/>
<evidence type="ECO:0000313" key="3">
    <source>
        <dbReference type="Proteomes" id="UP000031192"/>
    </source>
</evidence>
<keyword evidence="3" id="KW-1185">Reference proteome</keyword>
<reference evidence="2 3" key="1">
    <citation type="journal article" date="2014" name="Proc. Natl. Acad. Sci. U.S.A.">
        <title>Trajectory and genomic determinants of fungal-pathogen speciation and host adaptation.</title>
        <authorList>
            <person name="Hu X."/>
            <person name="Xiao G."/>
            <person name="Zheng P."/>
            <person name="Shang Y."/>
            <person name="Su Y."/>
            <person name="Zhang X."/>
            <person name="Liu X."/>
            <person name="Zhan S."/>
            <person name="St Leger R.J."/>
            <person name="Wang C."/>
        </authorList>
    </citation>
    <scope>NUCLEOTIDE SEQUENCE [LARGE SCALE GENOMIC DNA]</scope>
    <source>
        <strain evidence="2 3">ARSEF 977</strain>
    </source>
</reference>
<evidence type="ECO:0000256" key="1">
    <source>
        <dbReference type="SAM" id="MobiDB-lite"/>
    </source>
</evidence>
<feature type="region of interest" description="Disordered" evidence="1">
    <location>
        <begin position="344"/>
        <end position="376"/>
    </location>
</feature>
<evidence type="ECO:0000313" key="2">
    <source>
        <dbReference type="EMBL" id="KID80854.1"/>
    </source>
</evidence>
<name>A0A0B4HN56_METGA</name>
<dbReference type="Proteomes" id="UP000031192">
    <property type="component" value="Unassembled WGS sequence"/>
</dbReference>
<accession>A0A0B4HN56</accession>